<dbReference type="AlphaFoldDB" id="A0A8S9QR99"/>
<organism evidence="2 3">
    <name type="scientific">Brassica cretica</name>
    <name type="common">Mustard</name>
    <dbReference type="NCBI Taxonomy" id="69181"/>
    <lineage>
        <taxon>Eukaryota</taxon>
        <taxon>Viridiplantae</taxon>
        <taxon>Streptophyta</taxon>
        <taxon>Embryophyta</taxon>
        <taxon>Tracheophyta</taxon>
        <taxon>Spermatophyta</taxon>
        <taxon>Magnoliopsida</taxon>
        <taxon>eudicotyledons</taxon>
        <taxon>Gunneridae</taxon>
        <taxon>Pentapetalae</taxon>
        <taxon>rosids</taxon>
        <taxon>malvids</taxon>
        <taxon>Brassicales</taxon>
        <taxon>Brassicaceae</taxon>
        <taxon>Brassiceae</taxon>
        <taxon>Brassica</taxon>
    </lineage>
</organism>
<comment type="caution">
    <text evidence="2">The sequence shown here is derived from an EMBL/GenBank/DDBJ whole genome shotgun (WGS) entry which is preliminary data.</text>
</comment>
<dbReference type="EMBL" id="QGKX02000996">
    <property type="protein sequence ID" value="KAF3552890.1"/>
    <property type="molecule type" value="Genomic_DNA"/>
</dbReference>
<gene>
    <name evidence="2" type="ORF">F2Q69_00010413</name>
</gene>
<evidence type="ECO:0000256" key="1">
    <source>
        <dbReference type="SAM" id="Phobius"/>
    </source>
</evidence>
<keyword evidence="1" id="KW-0472">Membrane</keyword>
<feature type="transmembrane region" description="Helical" evidence="1">
    <location>
        <begin position="20"/>
        <end position="42"/>
    </location>
</feature>
<keyword evidence="1" id="KW-0812">Transmembrane</keyword>
<dbReference type="Proteomes" id="UP000712600">
    <property type="component" value="Unassembled WGS sequence"/>
</dbReference>
<reference evidence="2" key="1">
    <citation type="submission" date="2019-12" db="EMBL/GenBank/DDBJ databases">
        <title>Genome sequencing and annotation of Brassica cretica.</title>
        <authorList>
            <person name="Studholme D.J."/>
            <person name="Sarris P."/>
        </authorList>
    </citation>
    <scope>NUCLEOTIDE SEQUENCE</scope>
    <source>
        <strain evidence="2">PFS-109/04</strain>
        <tissue evidence="2">Leaf</tissue>
    </source>
</reference>
<keyword evidence="1" id="KW-1133">Transmembrane helix</keyword>
<name>A0A8S9QR99_BRACR</name>
<evidence type="ECO:0000313" key="2">
    <source>
        <dbReference type="EMBL" id="KAF3552890.1"/>
    </source>
</evidence>
<proteinExistence type="predicted"/>
<sequence>MANTTVARGEEGGGETRNDTSWITAVRLAVTLGLLMVVVAVFSSRPMLRKSFTDSSSLGAMAPKLMGKETGWEPWRRRLIQKENQKRKKEKPSLNTCT</sequence>
<protein>
    <submittedName>
        <fullName evidence="2">Uncharacterized protein</fullName>
    </submittedName>
</protein>
<evidence type="ECO:0000313" key="3">
    <source>
        <dbReference type="Proteomes" id="UP000712600"/>
    </source>
</evidence>
<accession>A0A8S9QR99</accession>